<organism evidence="3 4">
    <name type="scientific">Pseudonocardia sediminis</name>
    <dbReference type="NCBI Taxonomy" id="1397368"/>
    <lineage>
        <taxon>Bacteria</taxon>
        <taxon>Bacillati</taxon>
        <taxon>Actinomycetota</taxon>
        <taxon>Actinomycetes</taxon>
        <taxon>Pseudonocardiales</taxon>
        <taxon>Pseudonocardiaceae</taxon>
        <taxon>Pseudonocardia</taxon>
    </lineage>
</organism>
<feature type="compositionally biased region" description="Basic and acidic residues" evidence="1">
    <location>
        <begin position="216"/>
        <end position="225"/>
    </location>
</feature>
<feature type="domain" description="SGNH hydrolase-type esterase" evidence="2">
    <location>
        <begin position="54"/>
        <end position="205"/>
    </location>
</feature>
<dbReference type="Pfam" id="PF13472">
    <property type="entry name" value="Lipase_GDSL_2"/>
    <property type="match status" value="1"/>
</dbReference>
<gene>
    <name evidence="3" type="ORF">EV383_4846</name>
</gene>
<dbReference type="Proteomes" id="UP000291591">
    <property type="component" value="Unassembled WGS sequence"/>
</dbReference>
<accession>A0A4Q7V343</accession>
<reference evidence="3 4" key="1">
    <citation type="submission" date="2019-02" db="EMBL/GenBank/DDBJ databases">
        <title>Sequencing the genomes of 1000 actinobacteria strains.</title>
        <authorList>
            <person name="Klenk H.-P."/>
        </authorList>
    </citation>
    <scope>NUCLEOTIDE SEQUENCE [LARGE SCALE GENOMIC DNA]</scope>
    <source>
        <strain evidence="3 4">DSM 45779</strain>
    </source>
</reference>
<feature type="region of interest" description="Disordered" evidence="1">
    <location>
        <begin position="200"/>
        <end position="225"/>
    </location>
</feature>
<dbReference type="Gene3D" id="3.40.50.1110">
    <property type="entry name" value="SGNH hydrolase"/>
    <property type="match status" value="1"/>
</dbReference>
<dbReference type="AlphaFoldDB" id="A0A4Q7V343"/>
<keyword evidence="4" id="KW-1185">Reference proteome</keyword>
<evidence type="ECO:0000313" key="3">
    <source>
        <dbReference type="EMBL" id="RZT87914.1"/>
    </source>
</evidence>
<dbReference type="InterPro" id="IPR036514">
    <property type="entry name" value="SGNH_hydro_sf"/>
</dbReference>
<dbReference type="CDD" id="cd00229">
    <property type="entry name" value="SGNH_hydrolase"/>
    <property type="match status" value="1"/>
</dbReference>
<comment type="caution">
    <text evidence="3">The sequence shown here is derived from an EMBL/GenBank/DDBJ whole genome shotgun (WGS) entry which is preliminary data.</text>
</comment>
<protein>
    <submittedName>
        <fullName evidence="3">Lysophospholipase L1-like esterase</fullName>
    </submittedName>
</protein>
<name>A0A4Q7V343_PSEST</name>
<dbReference type="RefSeq" id="WP_165438480.1">
    <property type="nucleotide sequence ID" value="NZ_SHKL01000001.1"/>
</dbReference>
<evidence type="ECO:0000256" key="1">
    <source>
        <dbReference type="SAM" id="MobiDB-lite"/>
    </source>
</evidence>
<dbReference type="InterPro" id="IPR013830">
    <property type="entry name" value="SGNH_hydro"/>
</dbReference>
<evidence type="ECO:0000313" key="4">
    <source>
        <dbReference type="Proteomes" id="UP000291591"/>
    </source>
</evidence>
<evidence type="ECO:0000259" key="2">
    <source>
        <dbReference type="Pfam" id="PF13472"/>
    </source>
</evidence>
<sequence>MQWSLRVRPAVVALAVLSVVAVVLLVLAIQRASAPPPVSGSPPAVDGARPAVAFIGDSFTSGTVEGGLGASNYTQLLADRSGWTVTNAAADGAGYVDPAPGGTFREDQLPRVVAARPALVVVQGSRSDADRPSSEVRDAATRLYTELRQALPQARMVVIGPIRASDDVPESVEGTRDAIREAAATAQLPFLDPIEDRWFDGTDETMVGPDPVFSPERQEQLTDEGHRRMADLVGEGLRRIGAAPR</sequence>
<proteinExistence type="predicted"/>
<dbReference type="EMBL" id="SHKL01000001">
    <property type="protein sequence ID" value="RZT87914.1"/>
    <property type="molecule type" value="Genomic_DNA"/>
</dbReference>
<dbReference type="SUPFAM" id="SSF52266">
    <property type="entry name" value="SGNH hydrolase"/>
    <property type="match status" value="1"/>
</dbReference>